<gene>
    <name evidence="6" type="ORF">GCM10022197_00050</name>
</gene>
<evidence type="ECO:0000256" key="4">
    <source>
        <dbReference type="ARBA" id="ARBA00023134"/>
    </source>
</evidence>
<organism evidence="6 7">
    <name type="scientific">Microlunatus spumicola</name>
    <dbReference type="NCBI Taxonomy" id="81499"/>
    <lineage>
        <taxon>Bacteria</taxon>
        <taxon>Bacillati</taxon>
        <taxon>Actinomycetota</taxon>
        <taxon>Actinomycetes</taxon>
        <taxon>Propionibacteriales</taxon>
        <taxon>Propionibacteriaceae</taxon>
        <taxon>Microlunatus</taxon>
    </lineage>
</organism>
<protein>
    <recommendedName>
        <fullName evidence="8">2-phospho-L-lactate guanylyltransferase</fullName>
    </recommendedName>
</protein>
<dbReference type="SUPFAM" id="SSF53448">
    <property type="entry name" value="Nucleotide-diphospho-sugar transferases"/>
    <property type="match status" value="1"/>
</dbReference>
<dbReference type="RefSeq" id="WP_204912804.1">
    <property type="nucleotide sequence ID" value="NZ_BAAAYR010000001.1"/>
</dbReference>
<dbReference type="InterPro" id="IPR029044">
    <property type="entry name" value="Nucleotide-diphossugar_trans"/>
</dbReference>
<dbReference type="PANTHER" id="PTHR40392:SF1">
    <property type="entry name" value="2-PHOSPHO-L-LACTATE GUANYLYLTRANSFERASE"/>
    <property type="match status" value="1"/>
</dbReference>
<sequence>MPPADPTAPDGSAPVAEERARTGAGTGAVVALKAGEHVKSRLAPLPQALRRRLAWTMAVDTLHALVPAVEAVRVVSDQPGLAARLARAGLGDVVVVPETRPAGLNEALRQGEARLRADGLTRVLACVGDLPALRPASVAVVLAAAGPGRAYLPDATGIGTTMLVSGGSEPLAPHFQGRSAAAHHSSGATPLTDERLGTAVPDARRDVDTEVDLGDAAGLGLGSATQTLLDPGSGRLGAYAVVTTTGSTGPDGQAVTADGVRVTLPEDALADGLRPLRPGQRLHAVLVGTTVLSAWL</sequence>
<dbReference type="PANTHER" id="PTHR40392">
    <property type="entry name" value="2-PHOSPHO-L-LACTATE GUANYLYLTRANSFERASE"/>
    <property type="match status" value="1"/>
</dbReference>
<dbReference type="Gene3D" id="3.90.550.10">
    <property type="entry name" value="Spore Coat Polysaccharide Biosynthesis Protein SpsA, Chain A"/>
    <property type="match status" value="1"/>
</dbReference>
<reference evidence="7" key="1">
    <citation type="journal article" date="2019" name="Int. J. Syst. Evol. Microbiol.">
        <title>The Global Catalogue of Microorganisms (GCM) 10K type strain sequencing project: providing services to taxonomists for standard genome sequencing and annotation.</title>
        <authorList>
            <consortium name="The Broad Institute Genomics Platform"/>
            <consortium name="The Broad Institute Genome Sequencing Center for Infectious Disease"/>
            <person name="Wu L."/>
            <person name="Ma J."/>
        </authorList>
    </citation>
    <scope>NUCLEOTIDE SEQUENCE [LARGE SCALE GENOMIC DNA]</scope>
    <source>
        <strain evidence="7">JCM 16540</strain>
    </source>
</reference>
<evidence type="ECO:0000256" key="1">
    <source>
        <dbReference type="ARBA" id="ARBA00022679"/>
    </source>
</evidence>
<dbReference type="NCBIfam" id="TIGR03552">
    <property type="entry name" value="F420_cofC"/>
    <property type="match status" value="1"/>
</dbReference>
<keyword evidence="7" id="KW-1185">Reference proteome</keyword>
<evidence type="ECO:0000256" key="3">
    <source>
        <dbReference type="ARBA" id="ARBA00022741"/>
    </source>
</evidence>
<evidence type="ECO:0000313" key="6">
    <source>
        <dbReference type="EMBL" id="GAA3549231.1"/>
    </source>
</evidence>
<accession>A0ABP6WAU4</accession>
<dbReference type="Proteomes" id="UP001500767">
    <property type="component" value="Unassembled WGS sequence"/>
</dbReference>
<keyword evidence="1" id="KW-0808">Transferase</keyword>
<evidence type="ECO:0000256" key="5">
    <source>
        <dbReference type="SAM" id="MobiDB-lite"/>
    </source>
</evidence>
<name>A0ABP6WAU4_9ACTN</name>
<keyword evidence="3" id="KW-0547">Nucleotide-binding</keyword>
<evidence type="ECO:0008006" key="8">
    <source>
        <dbReference type="Google" id="ProtNLM"/>
    </source>
</evidence>
<comment type="caution">
    <text evidence="6">The sequence shown here is derived from an EMBL/GenBank/DDBJ whole genome shotgun (WGS) entry which is preliminary data.</text>
</comment>
<evidence type="ECO:0000256" key="2">
    <source>
        <dbReference type="ARBA" id="ARBA00022695"/>
    </source>
</evidence>
<feature type="region of interest" description="Disordered" evidence="5">
    <location>
        <begin position="1"/>
        <end position="22"/>
    </location>
</feature>
<keyword evidence="4" id="KW-0342">GTP-binding</keyword>
<keyword evidence="2" id="KW-0548">Nucleotidyltransferase</keyword>
<dbReference type="InterPro" id="IPR002835">
    <property type="entry name" value="CofC"/>
</dbReference>
<proteinExistence type="predicted"/>
<evidence type="ECO:0000313" key="7">
    <source>
        <dbReference type="Proteomes" id="UP001500767"/>
    </source>
</evidence>
<dbReference type="EMBL" id="BAAAYR010000001">
    <property type="protein sequence ID" value="GAA3549231.1"/>
    <property type="molecule type" value="Genomic_DNA"/>
</dbReference>